<accession>A0ABS3HRL2</accession>
<gene>
    <name evidence="1" type="ORF">DOK76_02115</name>
</gene>
<dbReference type="RefSeq" id="WP_206964641.1">
    <property type="nucleotide sequence ID" value="NZ_JAFLVX010000006.1"/>
</dbReference>
<reference evidence="1 2" key="1">
    <citation type="submission" date="2021-03" db="EMBL/GenBank/DDBJ databases">
        <title>Enterococcal diversity collection.</title>
        <authorList>
            <person name="Gilmore M.S."/>
            <person name="Schwartzman J."/>
            <person name="Van Tyne D."/>
            <person name="Martin M."/>
            <person name="Earl A.M."/>
            <person name="Manson A.L."/>
            <person name="Straub T."/>
            <person name="Salamzade R."/>
            <person name="Saavedra J."/>
            <person name="Lebreton F."/>
            <person name="Prichula J."/>
            <person name="Schaufler K."/>
            <person name="Gaca A."/>
            <person name="Sgardioli B."/>
            <person name="Wagenaar J."/>
            <person name="Strong T."/>
        </authorList>
    </citation>
    <scope>NUCLEOTIDE SEQUENCE [LARGE SCALE GENOMIC DNA]</scope>
    <source>
        <strain evidence="1 2">DIV0080</strain>
    </source>
</reference>
<evidence type="ECO:0000313" key="1">
    <source>
        <dbReference type="EMBL" id="MBO0475847.1"/>
    </source>
</evidence>
<organism evidence="1 2">
    <name type="scientific">Candidatus Vagococcus giribetii</name>
    <dbReference type="NCBI Taxonomy" id="2230876"/>
    <lineage>
        <taxon>Bacteria</taxon>
        <taxon>Bacillati</taxon>
        <taxon>Bacillota</taxon>
        <taxon>Bacilli</taxon>
        <taxon>Lactobacillales</taxon>
        <taxon>Enterococcaceae</taxon>
        <taxon>Vagococcus</taxon>
    </lineage>
</organism>
<dbReference type="Gene3D" id="1.10.287.750">
    <property type="entry name" value="SO2669-like"/>
    <property type="match status" value="1"/>
</dbReference>
<dbReference type="SUPFAM" id="SSF140404">
    <property type="entry name" value="EF2458-like"/>
    <property type="match status" value="1"/>
</dbReference>
<proteinExistence type="predicted"/>
<evidence type="ECO:0000313" key="2">
    <source>
        <dbReference type="Proteomes" id="UP000664857"/>
    </source>
</evidence>
<protein>
    <submittedName>
        <fullName evidence="1">DUF1507 family protein</fullName>
    </submittedName>
</protein>
<comment type="caution">
    <text evidence="1">The sequence shown here is derived from an EMBL/GenBank/DDBJ whole genome shotgun (WGS) entry which is preliminary data.</text>
</comment>
<dbReference type="Pfam" id="PF07408">
    <property type="entry name" value="DUF1507"/>
    <property type="match status" value="1"/>
</dbReference>
<name>A0ABS3HRL2_9ENTE</name>
<sequence length="100" mass="11505">MLEISKEDALEALNQEASKIRQLITNQRNYQCITQCKAFEEVVDTQMFGFSKQVDYAQKIGILNKKEGSLLIASLEQELNQVYGLVYDEQKKKDLGSERK</sequence>
<dbReference type="InterPro" id="IPR036270">
    <property type="entry name" value="UPF0358_sf"/>
</dbReference>
<dbReference type="InterPro" id="IPR009983">
    <property type="entry name" value="UPF0358"/>
</dbReference>
<dbReference type="Proteomes" id="UP000664857">
    <property type="component" value="Unassembled WGS sequence"/>
</dbReference>
<keyword evidence="2" id="KW-1185">Reference proteome</keyword>
<dbReference type="EMBL" id="JAFLVX010000006">
    <property type="protein sequence ID" value="MBO0475847.1"/>
    <property type="molecule type" value="Genomic_DNA"/>
</dbReference>